<comment type="caution">
    <text evidence="1">The sequence shown here is derived from an EMBL/GenBank/DDBJ whole genome shotgun (WGS) entry which is preliminary data.</text>
</comment>
<sequence length="98" mass="10922">MLLSFLERKIASNGMIPARVPESHDFSQTDFVPIEQRPLQSSSSISDFCFRNDTVNLESPAADELFLNGKSIPIEIKNIISPSKHVRTTSKSNSRTIS</sequence>
<gene>
    <name evidence="1" type="ORF">OIU79_022347</name>
</gene>
<dbReference type="AlphaFoldDB" id="A0A9Q0WIE1"/>
<dbReference type="EMBL" id="JAPFFK010000004">
    <property type="protein sequence ID" value="KAJ6766373.1"/>
    <property type="molecule type" value="Genomic_DNA"/>
</dbReference>
<dbReference type="Proteomes" id="UP001151532">
    <property type="component" value="Chromosome 4"/>
</dbReference>
<dbReference type="OrthoDB" id="852096at2759"/>
<dbReference type="PANTHER" id="PTHR36757:SF1">
    <property type="entry name" value="GENOME ASSEMBLY, CHROMOSOME: A04"/>
    <property type="match status" value="1"/>
</dbReference>
<organism evidence="1 2">
    <name type="scientific">Salix purpurea</name>
    <name type="common">Purple osier willow</name>
    <dbReference type="NCBI Taxonomy" id="77065"/>
    <lineage>
        <taxon>Eukaryota</taxon>
        <taxon>Viridiplantae</taxon>
        <taxon>Streptophyta</taxon>
        <taxon>Embryophyta</taxon>
        <taxon>Tracheophyta</taxon>
        <taxon>Spermatophyta</taxon>
        <taxon>Magnoliopsida</taxon>
        <taxon>eudicotyledons</taxon>
        <taxon>Gunneridae</taxon>
        <taxon>Pentapetalae</taxon>
        <taxon>rosids</taxon>
        <taxon>fabids</taxon>
        <taxon>Malpighiales</taxon>
        <taxon>Salicaceae</taxon>
        <taxon>Saliceae</taxon>
        <taxon>Salix</taxon>
    </lineage>
</organism>
<reference evidence="1" key="1">
    <citation type="submission" date="2022-11" db="EMBL/GenBank/DDBJ databases">
        <authorList>
            <person name="Hyden B.L."/>
            <person name="Feng K."/>
            <person name="Yates T."/>
            <person name="Jawdy S."/>
            <person name="Smart L.B."/>
            <person name="Muchero W."/>
        </authorList>
    </citation>
    <scope>NUCLEOTIDE SEQUENCE</scope>
    <source>
        <tissue evidence="1">Shoot tip</tissue>
    </source>
</reference>
<proteinExistence type="predicted"/>
<evidence type="ECO:0000313" key="1">
    <source>
        <dbReference type="EMBL" id="KAJ6766373.1"/>
    </source>
</evidence>
<accession>A0A9Q0WIE1</accession>
<name>A0A9Q0WIE1_SALPP</name>
<evidence type="ECO:0000313" key="2">
    <source>
        <dbReference type="Proteomes" id="UP001151532"/>
    </source>
</evidence>
<reference evidence="1" key="2">
    <citation type="journal article" date="2023" name="Int. J. Mol. Sci.">
        <title>De Novo Assembly and Annotation of 11 Diverse Shrub Willow (Salix) Genomes Reveals Novel Gene Organization in Sex-Linked Regions.</title>
        <authorList>
            <person name="Hyden B."/>
            <person name="Feng K."/>
            <person name="Yates T.B."/>
            <person name="Jawdy S."/>
            <person name="Cereghino C."/>
            <person name="Smart L.B."/>
            <person name="Muchero W."/>
        </authorList>
    </citation>
    <scope>NUCLEOTIDE SEQUENCE</scope>
    <source>
        <tissue evidence="1">Shoot tip</tissue>
    </source>
</reference>
<dbReference type="PANTHER" id="PTHR36757">
    <property type="entry name" value="BNAANNG22500D PROTEIN"/>
    <property type="match status" value="1"/>
</dbReference>
<keyword evidence="2" id="KW-1185">Reference proteome</keyword>
<protein>
    <submittedName>
        <fullName evidence="1">Uncharacterized protein</fullName>
    </submittedName>
</protein>